<accession>A0A0E9UE83</accession>
<evidence type="ECO:0000313" key="1">
    <source>
        <dbReference type="EMBL" id="JAH64111.1"/>
    </source>
</evidence>
<dbReference type="EMBL" id="GBXM01044466">
    <property type="protein sequence ID" value="JAH64111.1"/>
    <property type="molecule type" value="Transcribed_RNA"/>
</dbReference>
<reference evidence="1" key="2">
    <citation type="journal article" date="2015" name="Fish Shellfish Immunol.">
        <title>Early steps in the European eel (Anguilla anguilla)-Vibrio vulnificus interaction in the gills: Role of the RtxA13 toxin.</title>
        <authorList>
            <person name="Callol A."/>
            <person name="Pajuelo D."/>
            <person name="Ebbesson L."/>
            <person name="Teles M."/>
            <person name="MacKenzie S."/>
            <person name="Amaro C."/>
        </authorList>
    </citation>
    <scope>NUCLEOTIDE SEQUENCE</scope>
</reference>
<proteinExistence type="predicted"/>
<dbReference type="AlphaFoldDB" id="A0A0E9UE83"/>
<sequence length="23" mass="2738">MTYFYPFTLFFQSGLPNFSMSVL</sequence>
<reference evidence="1" key="1">
    <citation type="submission" date="2014-11" db="EMBL/GenBank/DDBJ databases">
        <authorList>
            <person name="Amaro Gonzalez C."/>
        </authorList>
    </citation>
    <scope>NUCLEOTIDE SEQUENCE</scope>
</reference>
<organism evidence="1">
    <name type="scientific">Anguilla anguilla</name>
    <name type="common">European freshwater eel</name>
    <name type="synonym">Muraena anguilla</name>
    <dbReference type="NCBI Taxonomy" id="7936"/>
    <lineage>
        <taxon>Eukaryota</taxon>
        <taxon>Metazoa</taxon>
        <taxon>Chordata</taxon>
        <taxon>Craniata</taxon>
        <taxon>Vertebrata</taxon>
        <taxon>Euteleostomi</taxon>
        <taxon>Actinopterygii</taxon>
        <taxon>Neopterygii</taxon>
        <taxon>Teleostei</taxon>
        <taxon>Anguilliformes</taxon>
        <taxon>Anguillidae</taxon>
        <taxon>Anguilla</taxon>
    </lineage>
</organism>
<name>A0A0E9UE83_ANGAN</name>
<protein>
    <submittedName>
        <fullName evidence="1">Uncharacterized protein</fullName>
    </submittedName>
</protein>